<dbReference type="EMBL" id="DSKI01000555">
    <property type="protein sequence ID" value="HEB44139.1"/>
    <property type="molecule type" value="Genomic_DNA"/>
</dbReference>
<reference evidence="1" key="1">
    <citation type="journal article" date="2020" name="mSystems">
        <title>Genome- and Community-Level Interaction Insights into Carbon Utilization and Element Cycling Functions of Hydrothermarchaeota in Hydrothermal Sediment.</title>
        <authorList>
            <person name="Zhou Z."/>
            <person name="Liu Y."/>
            <person name="Xu W."/>
            <person name="Pan J."/>
            <person name="Luo Z.H."/>
            <person name="Li M."/>
        </authorList>
    </citation>
    <scope>NUCLEOTIDE SEQUENCE [LARGE SCALE GENOMIC DNA]</scope>
    <source>
        <strain evidence="1">SpSt-243</strain>
    </source>
</reference>
<name>A0A7C1NWY1_9HYPH</name>
<protein>
    <submittedName>
        <fullName evidence="1">Uncharacterized protein</fullName>
    </submittedName>
</protein>
<dbReference type="AlphaFoldDB" id="A0A7C1NWY1"/>
<sequence length="116" mass="13240">MTKANRIPLVDRDLLRHLEDYLVRRVGEVIRSEQLGEAALQPEEIDDMLPAAPFAARMPKLVLDSTVNMFDGIDEVDYEVRAEIADSISCVRSKACMDEEWDTDYGTFLLNRSLIH</sequence>
<comment type="caution">
    <text evidence="1">The sequence shown here is derived from an EMBL/GenBank/DDBJ whole genome shotgun (WGS) entry which is preliminary data.</text>
</comment>
<evidence type="ECO:0000313" key="1">
    <source>
        <dbReference type="EMBL" id="HEB44139.1"/>
    </source>
</evidence>
<gene>
    <name evidence="1" type="ORF">ENP70_10695</name>
</gene>
<proteinExistence type="predicted"/>
<organism evidence="1">
    <name type="scientific">Agrobacterium albertimagni</name>
    <dbReference type="NCBI Taxonomy" id="147266"/>
    <lineage>
        <taxon>Bacteria</taxon>
        <taxon>Pseudomonadati</taxon>
        <taxon>Pseudomonadota</taxon>
        <taxon>Alphaproteobacteria</taxon>
        <taxon>Hyphomicrobiales</taxon>
        <taxon>Rhizobiaceae</taxon>
        <taxon>Rhizobium/Agrobacterium group</taxon>
        <taxon>Agrobacterium</taxon>
    </lineage>
</organism>
<accession>A0A7C1NWY1</accession>